<dbReference type="Proteomes" id="UP000663891">
    <property type="component" value="Unassembled WGS sequence"/>
</dbReference>
<protein>
    <submittedName>
        <fullName evidence="2">Uncharacterized protein</fullName>
    </submittedName>
</protein>
<feature type="chain" id="PRO_5035686552" evidence="1">
    <location>
        <begin position="23"/>
        <end position="306"/>
    </location>
</feature>
<feature type="signal peptide" evidence="1">
    <location>
        <begin position="1"/>
        <end position="22"/>
    </location>
</feature>
<dbReference type="AlphaFoldDB" id="A0A814YJR8"/>
<accession>A0A814YJR8</accession>
<evidence type="ECO:0000313" key="2">
    <source>
        <dbReference type="EMBL" id="CAF1231327.1"/>
    </source>
</evidence>
<dbReference type="Proteomes" id="UP000663844">
    <property type="component" value="Unassembled WGS sequence"/>
</dbReference>
<evidence type="ECO:0000313" key="4">
    <source>
        <dbReference type="EMBL" id="CAF3509452.1"/>
    </source>
</evidence>
<evidence type="ECO:0000256" key="1">
    <source>
        <dbReference type="SAM" id="SignalP"/>
    </source>
</evidence>
<keyword evidence="1" id="KW-0732">Signal</keyword>
<evidence type="ECO:0000313" key="5">
    <source>
        <dbReference type="Proteomes" id="UP000663845"/>
    </source>
</evidence>
<sequence>MQFNSILVFLLFMTILVRTLHGQTCDCRSCLSSTIISANREDYYSLKNPCQAGTVAVVSSLNVQSKDGSGFQVYTKDDPSDSSYYAAGSTSSTVPCFKMNSIFKVGGVKSQIYVVIKCKELTRSCSLRYSIGFTCMPIATTSTPKSIPPSTVKPVDPSTVTTVTASAKPVTSILPVVTPNWCVGIFNVVHRCDTRTCCCPSGQATLSRTNNNYLRVQCEFVGQCPSPAYLDGLTPMPYSFQAQIAFLGNPIQITLSQDSNTIELHNPIFPQCSDSARRNGAKSAAIIDFMLIALLSGLISLKQFVM</sequence>
<evidence type="ECO:0000313" key="3">
    <source>
        <dbReference type="EMBL" id="CAF1265379.1"/>
    </source>
</evidence>
<proteinExistence type="predicted"/>
<comment type="caution">
    <text evidence="2">The sequence shown here is derived from an EMBL/GenBank/DDBJ whole genome shotgun (WGS) entry which is preliminary data.</text>
</comment>
<name>A0A814YJR8_9BILA</name>
<reference evidence="2" key="1">
    <citation type="submission" date="2021-02" db="EMBL/GenBank/DDBJ databases">
        <authorList>
            <person name="Nowell W R."/>
        </authorList>
    </citation>
    <scope>NUCLEOTIDE SEQUENCE</scope>
</reference>
<dbReference type="Proteomes" id="UP000663845">
    <property type="component" value="Unassembled WGS sequence"/>
</dbReference>
<dbReference type="EMBL" id="CAJOAZ010000054">
    <property type="protein sequence ID" value="CAF3509452.1"/>
    <property type="molecule type" value="Genomic_DNA"/>
</dbReference>
<dbReference type="EMBL" id="CAJNON010000443">
    <property type="protein sequence ID" value="CAF1265379.1"/>
    <property type="molecule type" value="Genomic_DNA"/>
</dbReference>
<dbReference type="OrthoDB" id="10091692at2759"/>
<gene>
    <name evidence="2" type="ORF">JYZ213_LOCUS28560</name>
    <name evidence="4" type="ORF">OXD698_LOCUS1788</name>
    <name evidence="3" type="ORF">VCS650_LOCUS29110</name>
</gene>
<organism evidence="2 5">
    <name type="scientific">Adineta steineri</name>
    <dbReference type="NCBI Taxonomy" id="433720"/>
    <lineage>
        <taxon>Eukaryota</taxon>
        <taxon>Metazoa</taxon>
        <taxon>Spiralia</taxon>
        <taxon>Gnathifera</taxon>
        <taxon>Rotifera</taxon>
        <taxon>Eurotatoria</taxon>
        <taxon>Bdelloidea</taxon>
        <taxon>Adinetida</taxon>
        <taxon>Adinetidae</taxon>
        <taxon>Adineta</taxon>
    </lineage>
</organism>
<dbReference type="EMBL" id="CAJNOG010000418">
    <property type="protein sequence ID" value="CAF1231327.1"/>
    <property type="molecule type" value="Genomic_DNA"/>
</dbReference>